<evidence type="ECO:0000313" key="1">
    <source>
        <dbReference type="EMBL" id="ETO30501.1"/>
    </source>
</evidence>
<reference evidence="1 2" key="1">
    <citation type="journal article" date="2013" name="Curr. Biol.">
        <title>The Genome of the Foraminiferan Reticulomyxa filosa.</title>
        <authorList>
            <person name="Glockner G."/>
            <person name="Hulsmann N."/>
            <person name="Schleicher M."/>
            <person name="Noegel A.A."/>
            <person name="Eichinger L."/>
            <person name="Gallinger C."/>
            <person name="Pawlowski J."/>
            <person name="Sierra R."/>
            <person name="Euteneuer U."/>
            <person name="Pillet L."/>
            <person name="Moustafa A."/>
            <person name="Platzer M."/>
            <person name="Groth M."/>
            <person name="Szafranski K."/>
            <person name="Schliwa M."/>
        </authorList>
    </citation>
    <scope>NUCLEOTIDE SEQUENCE [LARGE SCALE GENOMIC DNA]</scope>
</reference>
<dbReference type="EMBL" id="ASPP01005444">
    <property type="protein sequence ID" value="ETO30501.1"/>
    <property type="molecule type" value="Genomic_DNA"/>
</dbReference>
<comment type="caution">
    <text evidence="1">The sequence shown here is derived from an EMBL/GenBank/DDBJ whole genome shotgun (WGS) entry which is preliminary data.</text>
</comment>
<accession>X6NWY6</accession>
<sequence>MIDVQHKTILQKIYYYKTFQAQLEEKDICQELRAVIDGSNNNLLFITCKNSINVFDLNIFQFIKLDYLPSNNRIEYHCLVLKSKKKKKK</sequence>
<organism evidence="1 2">
    <name type="scientific">Reticulomyxa filosa</name>
    <dbReference type="NCBI Taxonomy" id="46433"/>
    <lineage>
        <taxon>Eukaryota</taxon>
        <taxon>Sar</taxon>
        <taxon>Rhizaria</taxon>
        <taxon>Retaria</taxon>
        <taxon>Foraminifera</taxon>
        <taxon>Monothalamids</taxon>
        <taxon>Reticulomyxidae</taxon>
        <taxon>Reticulomyxa</taxon>
    </lineage>
</organism>
<proteinExistence type="predicted"/>
<name>X6NWY6_RETFI</name>
<dbReference type="AlphaFoldDB" id="X6NWY6"/>
<protein>
    <submittedName>
        <fullName evidence="1">Uncharacterized protein</fullName>
    </submittedName>
</protein>
<evidence type="ECO:0000313" key="2">
    <source>
        <dbReference type="Proteomes" id="UP000023152"/>
    </source>
</evidence>
<dbReference type="Proteomes" id="UP000023152">
    <property type="component" value="Unassembled WGS sequence"/>
</dbReference>
<keyword evidence="2" id="KW-1185">Reference proteome</keyword>
<gene>
    <name evidence="1" type="ORF">RFI_06613</name>
</gene>